<dbReference type="EMBL" id="QPJI01000019">
    <property type="protein sequence ID" value="RCW63261.1"/>
    <property type="molecule type" value="Genomic_DNA"/>
</dbReference>
<evidence type="ECO:0000313" key="2">
    <source>
        <dbReference type="Proteomes" id="UP000253647"/>
    </source>
</evidence>
<gene>
    <name evidence="1" type="ORF">DET61_11928</name>
</gene>
<dbReference type="Proteomes" id="UP000253647">
    <property type="component" value="Unassembled WGS sequence"/>
</dbReference>
<dbReference type="AlphaFoldDB" id="A0A368X5G9"/>
<accession>A0A368X5G9</accession>
<evidence type="ECO:0000313" key="1">
    <source>
        <dbReference type="EMBL" id="RCW63261.1"/>
    </source>
</evidence>
<sequence>MIMKIEEKLLFDDGYTVFKFNVVSETDGLRVWLTSWEHKVDGMKLKRWAHMGNDGSFCKRDQIEIPDEVKKRVRQKVIDGIFFD</sequence>
<protein>
    <submittedName>
        <fullName evidence="1">Uncharacterized protein</fullName>
    </submittedName>
</protein>
<organism evidence="1 2">
    <name type="scientific">Marinobacter nauticus</name>
    <name type="common">Marinobacter hydrocarbonoclasticus</name>
    <name type="synonym">Marinobacter aquaeolei</name>
    <dbReference type="NCBI Taxonomy" id="2743"/>
    <lineage>
        <taxon>Bacteria</taxon>
        <taxon>Pseudomonadati</taxon>
        <taxon>Pseudomonadota</taxon>
        <taxon>Gammaproteobacteria</taxon>
        <taxon>Pseudomonadales</taxon>
        <taxon>Marinobacteraceae</taxon>
        <taxon>Marinobacter</taxon>
    </lineage>
</organism>
<comment type="caution">
    <text evidence="1">The sequence shown here is derived from an EMBL/GenBank/DDBJ whole genome shotgun (WGS) entry which is preliminary data.</text>
</comment>
<name>A0A368X5G9_MARNT</name>
<proteinExistence type="predicted"/>
<reference evidence="1 2" key="1">
    <citation type="submission" date="2018-07" db="EMBL/GenBank/DDBJ databases">
        <title>Freshwater and sediment microbial communities from various areas in North America, analyzing microbe dynamics in response to fracking.</title>
        <authorList>
            <person name="Lamendella R."/>
        </authorList>
    </citation>
    <scope>NUCLEOTIDE SEQUENCE [LARGE SCALE GENOMIC DNA]</scope>
    <source>
        <strain evidence="1 2">105B</strain>
    </source>
</reference>